<keyword evidence="1" id="KW-0808">Transferase</keyword>
<dbReference type="AlphaFoldDB" id="A0A8T1VDN8"/>
<dbReference type="CDD" id="cd04301">
    <property type="entry name" value="NAT_SF"/>
    <property type="match status" value="2"/>
</dbReference>
<dbReference type="GO" id="GO:0008080">
    <property type="term" value="F:N-acetyltransferase activity"/>
    <property type="evidence" value="ECO:0007669"/>
    <property type="project" value="InterPro"/>
</dbReference>
<organism evidence="3 4">
    <name type="scientific">Phytophthora pseudosyringae</name>
    <dbReference type="NCBI Taxonomy" id="221518"/>
    <lineage>
        <taxon>Eukaryota</taxon>
        <taxon>Sar</taxon>
        <taxon>Stramenopiles</taxon>
        <taxon>Oomycota</taxon>
        <taxon>Peronosporomycetes</taxon>
        <taxon>Peronosporales</taxon>
        <taxon>Peronosporaceae</taxon>
        <taxon>Phytophthora</taxon>
    </lineage>
</organism>
<dbReference type="PANTHER" id="PTHR13947">
    <property type="entry name" value="GNAT FAMILY N-ACETYLTRANSFERASE"/>
    <property type="match status" value="1"/>
</dbReference>
<reference evidence="3" key="1">
    <citation type="submission" date="2021-02" db="EMBL/GenBank/DDBJ databases">
        <authorList>
            <person name="Palmer J.M."/>
        </authorList>
    </citation>
    <scope>NUCLEOTIDE SEQUENCE</scope>
    <source>
        <strain evidence="3">SCRP734</strain>
    </source>
</reference>
<sequence length="375" mass="41908">MGISDDIVVRRFRAEDLPQVAEVFEAGMWSYKAFRAMPEQAEAYLHESLSGDLNDIEGTYITPGGNFWVATPKAEPTEVVGFVGLESKGSNEGELRRMSVKDTHRRFGVGRKLIDALEQWAKENGFIKVWLTTGGVMDKARAFYPSLGYKQTAIIVVSEDPLFEAYRFEKLWESSEAHVEVHSTKLVQEENTCANAACRSSGIVMRQFRSEDLEQVVALFKDGMTHYPAHKVNAEVLEQHMAEAITTGDLSSIEATYITPGGNFWVATNGSDPAEVVGMVALEAQDNDVGELRRMSVKQNYRRHGVGRLLIKELEDWAETHGYRKVWLGTGAVMDKARTFYSTMGYTQTKTVIINEDPLVEGVLFEKELGNAVFA</sequence>
<keyword evidence="4" id="KW-1185">Reference proteome</keyword>
<dbReference type="PROSITE" id="PS51186">
    <property type="entry name" value="GNAT"/>
    <property type="match status" value="2"/>
</dbReference>
<evidence type="ECO:0000256" key="1">
    <source>
        <dbReference type="ARBA" id="ARBA00022679"/>
    </source>
</evidence>
<dbReference type="OrthoDB" id="91894at2759"/>
<accession>A0A8T1VDN8</accession>
<name>A0A8T1VDN8_9STRA</name>
<evidence type="ECO:0000313" key="4">
    <source>
        <dbReference type="Proteomes" id="UP000694044"/>
    </source>
</evidence>
<dbReference type="Pfam" id="PF00583">
    <property type="entry name" value="Acetyltransf_1"/>
    <property type="match status" value="2"/>
</dbReference>
<evidence type="ECO:0000313" key="3">
    <source>
        <dbReference type="EMBL" id="KAG7378198.1"/>
    </source>
</evidence>
<dbReference type="InterPro" id="IPR000182">
    <property type="entry name" value="GNAT_dom"/>
</dbReference>
<dbReference type="InterPro" id="IPR050769">
    <property type="entry name" value="NAT_camello-type"/>
</dbReference>
<proteinExistence type="predicted"/>
<gene>
    <name evidence="3" type="ORF">PHYPSEUDO_010420</name>
</gene>
<dbReference type="PANTHER" id="PTHR13947:SF37">
    <property type="entry name" value="LD18367P"/>
    <property type="match status" value="1"/>
</dbReference>
<evidence type="ECO:0000259" key="2">
    <source>
        <dbReference type="PROSITE" id="PS51186"/>
    </source>
</evidence>
<feature type="domain" description="N-acetyltransferase" evidence="2">
    <location>
        <begin position="203"/>
        <end position="370"/>
    </location>
</feature>
<comment type="caution">
    <text evidence="3">The sequence shown here is derived from an EMBL/GenBank/DDBJ whole genome shotgun (WGS) entry which is preliminary data.</text>
</comment>
<dbReference type="Proteomes" id="UP000694044">
    <property type="component" value="Unassembled WGS sequence"/>
</dbReference>
<feature type="domain" description="N-acetyltransferase" evidence="2">
    <location>
        <begin position="7"/>
        <end position="173"/>
    </location>
</feature>
<protein>
    <recommendedName>
        <fullName evidence="2">N-acetyltransferase domain-containing protein</fullName>
    </recommendedName>
</protein>
<dbReference type="EMBL" id="JAGDFM010000444">
    <property type="protein sequence ID" value="KAG7378198.1"/>
    <property type="molecule type" value="Genomic_DNA"/>
</dbReference>